<dbReference type="InterPro" id="IPR052159">
    <property type="entry name" value="Competence_DNA_uptake"/>
</dbReference>
<feature type="transmembrane region" description="Helical" evidence="6">
    <location>
        <begin position="516"/>
        <end position="535"/>
    </location>
</feature>
<evidence type="ECO:0000256" key="5">
    <source>
        <dbReference type="ARBA" id="ARBA00023136"/>
    </source>
</evidence>
<dbReference type="EMBL" id="JAMGBE010000003">
    <property type="protein sequence ID" value="MCL6730618.1"/>
    <property type="molecule type" value="Genomic_DNA"/>
</dbReference>
<feature type="transmembrane region" description="Helical" evidence="6">
    <location>
        <begin position="69"/>
        <end position="87"/>
    </location>
</feature>
<feature type="domain" description="ComEC/Rec2-related protein" evidence="7">
    <location>
        <begin position="254"/>
        <end position="537"/>
    </location>
</feature>
<proteinExistence type="predicted"/>
<evidence type="ECO:0000256" key="2">
    <source>
        <dbReference type="ARBA" id="ARBA00022475"/>
    </source>
</evidence>
<sequence length="708" mass="74629">MQWTSAPNIGEAPLPQRARSYWKTRISALHEELEKLLEIERAQLPPWLAVGFGSGIAAWFALDTNRQWTAFLCLAAGIALVGLVFASGRSGRALGWFSLAAAVGCAIVWIRAESLAAPRLAAPMVVELLGTVEAVDYLAAKSSIRLLVAPQTPALPPRVRVSVDEERAPPDVAPGALIRVRARLAPPPPMALPGTYDFARDAWFKQIGAVGKALGRLTIVTPVETQGLQNLRDRLRRQIANGLSAQEAGIAIALATGDQNAVVEQDAEAMRRSGLTHLLSVSGLHIAAVIAAAMFLSLRLLALSEYLALRFNLVLISAGFAAAAGVGYTLLTGAQVPTVRSCVAALLVLGGIALGREAISIRLIAVGALLILMFRPEAVAGASFQMSFAAVTAIVALHSTAFARRLFQRRDEGPIARLARALLAMVATGLAVELALIPLALFHFHKAGLYGVVANIVAIPLTTFIIMPIEVAALLLDRTPLGGLLWAMCGQAIDALVGMAHLVASAKGAVAMVPSMPASAFALMVGGGLWLCLWASRMRALAILPIAAGAFAGMTAPTPDLLVSGDGRHLAVVDADGTPYILRDRTGDYMQSLLSEASGFDGAPQALEARPYAACSRDACVARLMSEGGRWQILATRSPTRLDWASLTVACADADIAVSDRRLPRGCTPRWLKLDRSTLAKTGGAAVYLDAAQIDTVSARVGAHPWAM</sequence>
<dbReference type="Proteomes" id="UP001165342">
    <property type="component" value="Unassembled WGS sequence"/>
</dbReference>
<evidence type="ECO:0000256" key="3">
    <source>
        <dbReference type="ARBA" id="ARBA00022692"/>
    </source>
</evidence>
<protein>
    <submittedName>
        <fullName evidence="9">ComEC family competence protein</fullName>
    </submittedName>
</protein>
<evidence type="ECO:0000259" key="8">
    <source>
        <dbReference type="Pfam" id="PF13567"/>
    </source>
</evidence>
<feature type="transmembrane region" description="Helical" evidence="6">
    <location>
        <begin position="447"/>
        <end position="476"/>
    </location>
</feature>
<evidence type="ECO:0000313" key="9">
    <source>
        <dbReference type="EMBL" id="MCL6730618.1"/>
    </source>
</evidence>
<keyword evidence="4 6" id="KW-1133">Transmembrane helix</keyword>
<feature type="transmembrane region" description="Helical" evidence="6">
    <location>
        <begin position="307"/>
        <end position="331"/>
    </location>
</feature>
<feature type="transmembrane region" description="Helical" evidence="6">
    <location>
        <begin position="378"/>
        <end position="397"/>
    </location>
</feature>
<dbReference type="PANTHER" id="PTHR30619:SF1">
    <property type="entry name" value="RECOMBINATION PROTEIN 2"/>
    <property type="match status" value="1"/>
</dbReference>
<dbReference type="Pfam" id="PF03772">
    <property type="entry name" value="Competence"/>
    <property type="match status" value="1"/>
</dbReference>
<feature type="transmembrane region" description="Helical" evidence="6">
    <location>
        <begin position="278"/>
        <end position="301"/>
    </location>
</feature>
<evidence type="ECO:0000313" key="10">
    <source>
        <dbReference type="Proteomes" id="UP001165342"/>
    </source>
</evidence>
<feature type="transmembrane region" description="Helical" evidence="6">
    <location>
        <begin position="343"/>
        <end position="372"/>
    </location>
</feature>
<dbReference type="PANTHER" id="PTHR30619">
    <property type="entry name" value="DNA INTERNALIZATION/COMPETENCE PROTEIN COMEC/REC2"/>
    <property type="match status" value="1"/>
</dbReference>
<comment type="caution">
    <text evidence="9">The sequence shown here is derived from an EMBL/GenBank/DDBJ whole genome shotgun (WGS) entry which is preliminary data.</text>
</comment>
<dbReference type="RefSeq" id="WP_249832095.1">
    <property type="nucleotide sequence ID" value="NZ_JAMGBE010000003.1"/>
</dbReference>
<evidence type="ECO:0000256" key="4">
    <source>
        <dbReference type="ARBA" id="ARBA00022989"/>
    </source>
</evidence>
<feature type="transmembrane region" description="Helical" evidence="6">
    <location>
        <begin position="483"/>
        <end position="504"/>
    </location>
</feature>
<feature type="domain" description="DUF4131" evidence="8">
    <location>
        <begin position="67"/>
        <end position="213"/>
    </location>
</feature>
<evidence type="ECO:0000256" key="1">
    <source>
        <dbReference type="ARBA" id="ARBA00004651"/>
    </source>
</evidence>
<feature type="transmembrane region" description="Helical" evidence="6">
    <location>
        <begin position="44"/>
        <end position="62"/>
    </location>
</feature>
<dbReference type="InterPro" id="IPR025405">
    <property type="entry name" value="DUF4131"/>
</dbReference>
<keyword evidence="5 6" id="KW-0472">Membrane</keyword>
<dbReference type="InterPro" id="IPR004477">
    <property type="entry name" value="ComEC_N"/>
</dbReference>
<evidence type="ECO:0000256" key="6">
    <source>
        <dbReference type="SAM" id="Phobius"/>
    </source>
</evidence>
<gene>
    <name evidence="9" type="ORF">LZ538_11225</name>
</gene>
<dbReference type="Pfam" id="PF13567">
    <property type="entry name" value="DUF4131"/>
    <property type="match status" value="1"/>
</dbReference>
<keyword evidence="10" id="KW-1185">Reference proteome</keyword>
<keyword evidence="2" id="KW-1003">Cell membrane</keyword>
<evidence type="ECO:0000259" key="7">
    <source>
        <dbReference type="Pfam" id="PF03772"/>
    </source>
</evidence>
<feature type="transmembrane region" description="Helical" evidence="6">
    <location>
        <begin position="418"/>
        <end position="441"/>
    </location>
</feature>
<comment type="subcellular location">
    <subcellularLocation>
        <location evidence="1">Cell membrane</location>
        <topology evidence="1">Multi-pass membrane protein</topology>
    </subcellularLocation>
</comment>
<feature type="transmembrane region" description="Helical" evidence="6">
    <location>
        <begin position="93"/>
        <end position="110"/>
    </location>
</feature>
<keyword evidence="3 6" id="KW-0812">Transmembrane</keyword>
<organism evidence="9 10">
    <name type="scientific">Sphingomonas hankyongi</name>
    <dbReference type="NCBI Taxonomy" id="2908209"/>
    <lineage>
        <taxon>Bacteria</taxon>
        <taxon>Pseudomonadati</taxon>
        <taxon>Pseudomonadota</taxon>
        <taxon>Alphaproteobacteria</taxon>
        <taxon>Sphingomonadales</taxon>
        <taxon>Sphingomonadaceae</taxon>
        <taxon>Sphingomonas</taxon>
    </lineage>
</organism>
<name>A0ABT0S4R4_9SPHN</name>
<accession>A0ABT0S4R4</accession>
<dbReference type="NCBIfam" id="TIGR00360">
    <property type="entry name" value="ComEC_N-term"/>
    <property type="match status" value="1"/>
</dbReference>
<reference evidence="9" key="1">
    <citation type="submission" date="2022-05" db="EMBL/GenBank/DDBJ databases">
        <authorList>
            <person name="Jo J.-H."/>
            <person name="Im W.-T."/>
        </authorList>
    </citation>
    <scope>NUCLEOTIDE SEQUENCE</scope>
    <source>
        <strain evidence="9">SE220</strain>
    </source>
</reference>